<dbReference type="EMBL" id="JASPKZ010003841">
    <property type="protein sequence ID" value="KAJ9592319.1"/>
    <property type="molecule type" value="Genomic_DNA"/>
</dbReference>
<organism evidence="2 3">
    <name type="scientific">Diploptera punctata</name>
    <name type="common">Pacific beetle cockroach</name>
    <dbReference type="NCBI Taxonomy" id="6984"/>
    <lineage>
        <taxon>Eukaryota</taxon>
        <taxon>Metazoa</taxon>
        <taxon>Ecdysozoa</taxon>
        <taxon>Arthropoda</taxon>
        <taxon>Hexapoda</taxon>
        <taxon>Insecta</taxon>
        <taxon>Pterygota</taxon>
        <taxon>Neoptera</taxon>
        <taxon>Polyneoptera</taxon>
        <taxon>Dictyoptera</taxon>
        <taxon>Blattodea</taxon>
        <taxon>Blaberoidea</taxon>
        <taxon>Blaberidae</taxon>
        <taxon>Diplopterinae</taxon>
        <taxon>Diploptera</taxon>
    </lineage>
</organism>
<comment type="caution">
    <text evidence="2">The sequence shown here is derived from an EMBL/GenBank/DDBJ whole genome shotgun (WGS) entry which is preliminary data.</text>
</comment>
<feature type="non-terminal residue" evidence="2">
    <location>
        <position position="268"/>
    </location>
</feature>
<feature type="transmembrane region" description="Helical" evidence="1">
    <location>
        <begin position="12"/>
        <end position="36"/>
    </location>
</feature>
<reference evidence="2" key="1">
    <citation type="journal article" date="2023" name="IScience">
        <title>Live-bearing cockroach genome reveals convergent evolutionary mechanisms linked to viviparity in insects and beyond.</title>
        <authorList>
            <person name="Fouks B."/>
            <person name="Harrison M.C."/>
            <person name="Mikhailova A.A."/>
            <person name="Marchal E."/>
            <person name="English S."/>
            <person name="Carruthers M."/>
            <person name="Jennings E.C."/>
            <person name="Chiamaka E.L."/>
            <person name="Frigard R.A."/>
            <person name="Pippel M."/>
            <person name="Attardo G.M."/>
            <person name="Benoit J.B."/>
            <person name="Bornberg-Bauer E."/>
            <person name="Tobe S.S."/>
        </authorList>
    </citation>
    <scope>NUCLEOTIDE SEQUENCE</scope>
    <source>
        <strain evidence="2">Stay&amp;Tobe</strain>
    </source>
</reference>
<proteinExistence type="predicted"/>
<protein>
    <submittedName>
        <fullName evidence="2">Uncharacterized protein</fullName>
    </submittedName>
</protein>
<keyword evidence="1" id="KW-0812">Transmembrane</keyword>
<evidence type="ECO:0000256" key="1">
    <source>
        <dbReference type="SAM" id="Phobius"/>
    </source>
</evidence>
<keyword evidence="1" id="KW-1133">Transmembrane helix</keyword>
<dbReference type="Proteomes" id="UP001233999">
    <property type="component" value="Unassembled WGS sequence"/>
</dbReference>
<accession>A0AAD8EJK0</accession>
<keyword evidence="1" id="KW-0472">Membrane</keyword>
<evidence type="ECO:0000313" key="3">
    <source>
        <dbReference type="Proteomes" id="UP001233999"/>
    </source>
</evidence>
<reference evidence="2" key="2">
    <citation type="submission" date="2023-05" db="EMBL/GenBank/DDBJ databases">
        <authorList>
            <person name="Fouks B."/>
        </authorList>
    </citation>
    <scope>NUCLEOTIDE SEQUENCE</scope>
    <source>
        <strain evidence="2">Stay&amp;Tobe</strain>
        <tissue evidence="2">Testes</tissue>
    </source>
</reference>
<dbReference type="AlphaFoldDB" id="A0AAD8EJK0"/>
<name>A0AAD8EJK0_DIPPU</name>
<keyword evidence="3" id="KW-1185">Reference proteome</keyword>
<gene>
    <name evidence="2" type="ORF">L9F63_001139</name>
</gene>
<evidence type="ECO:0000313" key="2">
    <source>
        <dbReference type="EMBL" id="KAJ9592319.1"/>
    </source>
</evidence>
<sequence>MTKFFELIPNIFPITLIIWIIIMVHKLYCIALLIYYSNYRLRISRAAAGLLISQLELDYVQYSYNGLSVRESSRLVSRMILPSHVWEDAGSNRFLFGHSTPHDDVGCTTARFIQEFRMRQLGRIWKQYKTRMAFHGGLQTYVRHRKTVSNFLRFLSQVPANKFQLLLILISLTISERADIPKNFFLNYVKTFGTHLAIMTGSSMIKKCLHFRNLSDESILTKTFDKRTPFSPFRFSLTNLHRFSIFAVNVIINLIFHETTVSNPSGQA</sequence>